<dbReference type="InterPro" id="IPR000241">
    <property type="entry name" value="RlmKL-like_Mtase"/>
</dbReference>
<dbReference type="Proteomes" id="UP000694888">
    <property type="component" value="Unplaced"/>
</dbReference>
<dbReference type="SUPFAM" id="SSF53335">
    <property type="entry name" value="S-adenosyl-L-methionine-dependent methyltransferases"/>
    <property type="match status" value="1"/>
</dbReference>
<dbReference type="RefSeq" id="XP_012944296.1">
    <property type="nucleotide sequence ID" value="XM_013088842.2"/>
</dbReference>
<evidence type="ECO:0000313" key="3">
    <source>
        <dbReference type="RefSeq" id="XP_012944296.1"/>
    </source>
</evidence>
<gene>
    <name evidence="3" type="primary">LOC101860696</name>
</gene>
<feature type="domain" description="Ribosomal RNA large subunit methyltransferase K/L-like methyltransferase" evidence="1">
    <location>
        <begin position="319"/>
        <end position="464"/>
    </location>
</feature>
<accession>A0ABM1AB26</accession>
<dbReference type="PRINTS" id="PR00507">
    <property type="entry name" value="N12N6MTFRASE"/>
</dbReference>
<protein>
    <submittedName>
        <fullName evidence="3">THUMP domain-containing protein 2 isoform X1</fullName>
    </submittedName>
</protein>
<dbReference type="CDD" id="cd02440">
    <property type="entry name" value="AdoMet_MTases"/>
    <property type="match status" value="1"/>
</dbReference>
<dbReference type="PANTHER" id="PTHR14911">
    <property type="entry name" value="THUMP DOMAIN-CONTAINING"/>
    <property type="match status" value="1"/>
</dbReference>
<dbReference type="Pfam" id="PF01170">
    <property type="entry name" value="UPF0020"/>
    <property type="match status" value="1"/>
</dbReference>
<keyword evidence="2" id="KW-1185">Reference proteome</keyword>
<evidence type="ECO:0000259" key="1">
    <source>
        <dbReference type="Pfam" id="PF01170"/>
    </source>
</evidence>
<name>A0ABM1AB26_APLCA</name>
<dbReference type="PANTHER" id="PTHR14911:SF1">
    <property type="entry name" value="THUMP DOMAIN-CONTAINING PROTEIN 2"/>
    <property type="match status" value="1"/>
</dbReference>
<dbReference type="InterPro" id="IPR029063">
    <property type="entry name" value="SAM-dependent_MTases_sf"/>
</dbReference>
<sequence length="529" mass="59243">MYATGGRGTERFISKEIQERLGVKEKNILVRDGKVFFELPEVDYQVNQLLMLKCAERVFVAIKDYDNKSFLANKRCFLDKLMQELTLSINYTFAQKVLQQLYCCQFCGQRKEVEENAPKSEIEVGLNVIKRCSTDGSDFEVKLKKMRKVSSSHCTDLVGDGNDCESLDVSNDLPLTKSSGQREHDASSIRKNECASNVDSELSPTVVQEGACVLNRVCDDDELNADSLRDALQCGKCLGKIDGDSDGGDLTFRMSIKCSGKVRRWMDIARLSRDLAWRVSKASGWSSRLKNPAVEVCVHISDDHMTAGVPLTKLPLSKRSYITDPGLRAPVAWIMCHLAEVKVYQAGSHCVLDPMCGKGTLLLEACSEVKEAEYFGTDFDSTQLTTAAINVKKAGFVNNIELLSANSHKLPFRHEVFDVVLCDAPFDQKHSISGDADVFYFKFLSEICRVLRHKGRCVLLTSQALKDKVQSFMARDQDISKEDCHLSEFSRPPEHDATLGNQCVQLWLVSEHYVKLGETHACIMVLNKL</sequence>
<dbReference type="Gene3D" id="3.40.50.150">
    <property type="entry name" value="Vaccinia Virus protein VP39"/>
    <property type="match status" value="1"/>
</dbReference>
<reference evidence="3" key="1">
    <citation type="submission" date="2025-08" db="UniProtKB">
        <authorList>
            <consortium name="RefSeq"/>
        </authorList>
    </citation>
    <scope>IDENTIFICATION</scope>
</reference>
<evidence type="ECO:0000313" key="2">
    <source>
        <dbReference type="Proteomes" id="UP000694888"/>
    </source>
</evidence>
<organism evidence="2 3">
    <name type="scientific">Aplysia californica</name>
    <name type="common">California sea hare</name>
    <dbReference type="NCBI Taxonomy" id="6500"/>
    <lineage>
        <taxon>Eukaryota</taxon>
        <taxon>Metazoa</taxon>
        <taxon>Spiralia</taxon>
        <taxon>Lophotrochozoa</taxon>
        <taxon>Mollusca</taxon>
        <taxon>Gastropoda</taxon>
        <taxon>Heterobranchia</taxon>
        <taxon>Euthyneura</taxon>
        <taxon>Tectipleura</taxon>
        <taxon>Aplysiida</taxon>
        <taxon>Aplysioidea</taxon>
        <taxon>Aplysiidae</taxon>
        <taxon>Aplysia</taxon>
    </lineage>
</organism>
<dbReference type="GeneID" id="101860696"/>
<proteinExistence type="predicted"/>